<dbReference type="AlphaFoldDB" id="A0A8K0G516"/>
<reference evidence="1" key="1">
    <citation type="submission" date="2019-08" db="EMBL/GenBank/DDBJ databases">
        <title>The genome of the North American firefly Photinus pyralis.</title>
        <authorList>
            <consortium name="Photinus pyralis genome working group"/>
            <person name="Fallon T.R."/>
            <person name="Sander Lower S.E."/>
            <person name="Weng J.-K."/>
        </authorList>
    </citation>
    <scope>NUCLEOTIDE SEQUENCE</scope>
    <source>
        <strain evidence="1">TRF0915ILg1</strain>
        <tissue evidence="1">Whole body</tissue>
    </source>
</reference>
<organism evidence="1 2">
    <name type="scientific">Ignelater luminosus</name>
    <name type="common">Cucubano</name>
    <name type="synonym">Pyrophorus luminosus</name>
    <dbReference type="NCBI Taxonomy" id="2038154"/>
    <lineage>
        <taxon>Eukaryota</taxon>
        <taxon>Metazoa</taxon>
        <taxon>Ecdysozoa</taxon>
        <taxon>Arthropoda</taxon>
        <taxon>Hexapoda</taxon>
        <taxon>Insecta</taxon>
        <taxon>Pterygota</taxon>
        <taxon>Neoptera</taxon>
        <taxon>Endopterygota</taxon>
        <taxon>Coleoptera</taxon>
        <taxon>Polyphaga</taxon>
        <taxon>Elateriformia</taxon>
        <taxon>Elateroidea</taxon>
        <taxon>Elateridae</taxon>
        <taxon>Agrypninae</taxon>
        <taxon>Pyrophorini</taxon>
        <taxon>Ignelater</taxon>
    </lineage>
</organism>
<accession>A0A8K0G516</accession>
<dbReference type="EMBL" id="VTPC01074531">
    <property type="protein sequence ID" value="KAF2888717.1"/>
    <property type="molecule type" value="Genomic_DNA"/>
</dbReference>
<feature type="non-terminal residue" evidence="1">
    <location>
        <position position="1"/>
    </location>
</feature>
<comment type="caution">
    <text evidence="1">The sequence shown here is derived from an EMBL/GenBank/DDBJ whole genome shotgun (WGS) entry which is preliminary data.</text>
</comment>
<keyword evidence="2" id="KW-1185">Reference proteome</keyword>
<proteinExistence type="predicted"/>
<protein>
    <submittedName>
        <fullName evidence="1">Uncharacterized protein</fullName>
    </submittedName>
</protein>
<sequence length="91" mass="10483">DRYFEIFSVNCNDMLNMLNDEELQNVGNDFIESHRVSDLITALPSNSGDILPVTWKGKSFSYEQLLSGTFNNLGFAYTFNMLDYSELFYNS</sequence>
<feature type="non-terminal residue" evidence="1">
    <location>
        <position position="91"/>
    </location>
</feature>
<evidence type="ECO:0000313" key="1">
    <source>
        <dbReference type="EMBL" id="KAF2888717.1"/>
    </source>
</evidence>
<gene>
    <name evidence="1" type="ORF">ILUMI_17456</name>
</gene>
<evidence type="ECO:0000313" key="2">
    <source>
        <dbReference type="Proteomes" id="UP000801492"/>
    </source>
</evidence>
<dbReference type="Proteomes" id="UP000801492">
    <property type="component" value="Unassembled WGS sequence"/>
</dbReference>
<name>A0A8K0G516_IGNLU</name>